<dbReference type="GO" id="GO:0046872">
    <property type="term" value="F:metal ion binding"/>
    <property type="evidence" value="ECO:0007669"/>
    <property type="project" value="UniProtKB-KW"/>
</dbReference>
<dbReference type="GeneID" id="13882403"/>
<keyword evidence="2" id="KW-0547">Nucleotide-binding</keyword>
<dbReference type="RefSeq" id="XP_003957214.1">
    <property type="nucleotide sequence ID" value="XM_003957165.1"/>
</dbReference>
<organism evidence="6 7">
    <name type="scientific">Kazachstania africana (strain ATCC 22294 / BCRC 22015 / CBS 2517 / CECT 1963 / NBRC 1671 / NRRL Y-8276)</name>
    <name type="common">Yeast</name>
    <name type="synonym">Kluyveromyces africanus</name>
    <dbReference type="NCBI Taxonomy" id="1071382"/>
    <lineage>
        <taxon>Eukaryota</taxon>
        <taxon>Fungi</taxon>
        <taxon>Dikarya</taxon>
        <taxon>Ascomycota</taxon>
        <taxon>Saccharomycotina</taxon>
        <taxon>Saccharomycetes</taxon>
        <taxon>Saccharomycetales</taxon>
        <taxon>Saccharomycetaceae</taxon>
        <taxon>Kazachstania</taxon>
    </lineage>
</organism>
<sequence>MRHRTSNHIHSLVSVKVSSLKVKNIIENCAEKIAKPTAIPSVKRSKKLSKNENVRSLGLDSVEFWSSLNVSSNLEYGQPTKKKINHVNHFFNSAAVTYEWSESHLSDEAFLTSAISSSKGKVLPEIAFLGRSNAGKSTLLNSLITSFKKNDLNVAARMSNKPGFTEALNFYNIGDKFRLVDTPGYGYKSTDNQGHFTMHYLTRRQELVRCYLLIPANHGILPSDLLVMNSLMDIGRPFEIVFTKIDKVKDLNKFREVLDESKIKELATLPRLIFTNSLLSRRCPKRVGVDHLRYSIFESCKLT</sequence>
<dbReference type="eggNOG" id="KOG2486">
    <property type="taxonomic scope" value="Eukaryota"/>
</dbReference>
<dbReference type="GO" id="GO:0070125">
    <property type="term" value="P:mitochondrial translational elongation"/>
    <property type="evidence" value="ECO:0007669"/>
    <property type="project" value="EnsemblFungi"/>
</dbReference>
<evidence type="ECO:0000256" key="2">
    <source>
        <dbReference type="ARBA" id="ARBA00022741"/>
    </source>
</evidence>
<dbReference type="EMBL" id="HE650824">
    <property type="protein sequence ID" value="CCF58079.1"/>
    <property type="molecule type" value="Genomic_DNA"/>
</dbReference>
<keyword evidence="7" id="KW-1185">Reference proteome</keyword>
<dbReference type="PANTHER" id="PTHR46498:SF1">
    <property type="entry name" value="GTP-BINDING PROTEIN 8"/>
    <property type="match status" value="1"/>
</dbReference>
<evidence type="ECO:0000313" key="7">
    <source>
        <dbReference type="Proteomes" id="UP000005220"/>
    </source>
</evidence>
<proteinExistence type="predicted"/>
<reference evidence="6 7" key="1">
    <citation type="journal article" date="2011" name="Proc. Natl. Acad. Sci. U.S.A.">
        <title>Evolutionary erosion of yeast sex chromosomes by mating-type switching accidents.</title>
        <authorList>
            <person name="Gordon J.L."/>
            <person name="Armisen D."/>
            <person name="Proux-Wera E."/>
            <person name="Oheigeartaigh S.S."/>
            <person name="Byrne K.P."/>
            <person name="Wolfe K.H."/>
        </authorList>
    </citation>
    <scope>NUCLEOTIDE SEQUENCE [LARGE SCALE GENOMIC DNA]</scope>
    <source>
        <strain evidence="7">ATCC 22294 / BCRC 22015 / CBS 2517 / CECT 1963 / NBRC 1671 / NRRL Y-8276</strain>
    </source>
</reference>
<dbReference type="InterPro" id="IPR027417">
    <property type="entry name" value="P-loop_NTPase"/>
</dbReference>
<dbReference type="InterPro" id="IPR006073">
    <property type="entry name" value="GTP-bd"/>
</dbReference>
<evidence type="ECO:0000256" key="3">
    <source>
        <dbReference type="ARBA" id="ARBA00022842"/>
    </source>
</evidence>
<evidence type="ECO:0000259" key="5">
    <source>
        <dbReference type="PROSITE" id="PS51706"/>
    </source>
</evidence>
<evidence type="ECO:0000313" key="6">
    <source>
        <dbReference type="EMBL" id="CCF58079.1"/>
    </source>
</evidence>
<dbReference type="KEGG" id="kaf:KAFR_0D04310"/>
<keyword evidence="4" id="KW-0342">GTP-binding</keyword>
<dbReference type="SUPFAM" id="SSF52540">
    <property type="entry name" value="P-loop containing nucleoside triphosphate hydrolases"/>
    <property type="match status" value="1"/>
</dbReference>
<keyword evidence="1" id="KW-0479">Metal-binding</keyword>
<evidence type="ECO:0000256" key="1">
    <source>
        <dbReference type="ARBA" id="ARBA00022723"/>
    </source>
</evidence>
<dbReference type="STRING" id="1071382.H2AUM9"/>
<protein>
    <recommendedName>
        <fullName evidence="5">EngB-type G domain-containing protein</fullName>
    </recommendedName>
</protein>
<dbReference type="FunCoup" id="H2AUM9">
    <property type="interactions" value="270"/>
</dbReference>
<dbReference type="PROSITE" id="PS51706">
    <property type="entry name" value="G_ENGB"/>
    <property type="match status" value="1"/>
</dbReference>
<dbReference type="InterPro" id="IPR052279">
    <property type="entry name" value="EngB_GTPase"/>
</dbReference>
<keyword evidence="3" id="KW-0460">Magnesium</keyword>
<dbReference type="CDD" id="cd01876">
    <property type="entry name" value="YihA_EngB"/>
    <property type="match status" value="1"/>
</dbReference>
<accession>H2AUM9</accession>
<dbReference type="InterPro" id="IPR030393">
    <property type="entry name" value="G_ENGB_dom"/>
</dbReference>
<dbReference type="HOGENOM" id="CLU_062874_0_0_1"/>
<dbReference type="PANTHER" id="PTHR46498">
    <property type="entry name" value="GTP-BINDING PROTEIN 8"/>
    <property type="match status" value="1"/>
</dbReference>
<evidence type="ECO:0000256" key="4">
    <source>
        <dbReference type="ARBA" id="ARBA00023134"/>
    </source>
</evidence>
<dbReference type="GO" id="GO:0070124">
    <property type="term" value="P:mitochondrial translational initiation"/>
    <property type="evidence" value="ECO:0007669"/>
    <property type="project" value="EnsemblFungi"/>
</dbReference>
<gene>
    <name evidence="6" type="primary">KAFR0D04310</name>
    <name evidence="6" type="ORF">KAFR_0D04310</name>
</gene>
<name>H2AUM9_KAZAF</name>
<feature type="domain" description="EngB-type G" evidence="5">
    <location>
        <begin position="122"/>
        <end position="302"/>
    </location>
</feature>
<dbReference type="Gene3D" id="3.40.50.300">
    <property type="entry name" value="P-loop containing nucleotide triphosphate hydrolases"/>
    <property type="match status" value="1"/>
</dbReference>
<dbReference type="Proteomes" id="UP000005220">
    <property type="component" value="Chromosome 4"/>
</dbReference>
<dbReference type="GO" id="GO:0099617">
    <property type="term" value="C:matrix side of mitochondrial inner membrane"/>
    <property type="evidence" value="ECO:0007669"/>
    <property type="project" value="EnsemblFungi"/>
</dbReference>
<dbReference type="AlphaFoldDB" id="H2AUM9"/>
<dbReference type="OrthoDB" id="391988at2759"/>
<dbReference type="InParanoid" id="H2AUM9"/>
<dbReference type="Pfam" id="PF01926">
    <property type="entry name" value="MMR_HSR1"/>
    <property type="match status" value="1"/>
</dbReference>
<dbReference type="GO" id="GO:0005525">
    <property type="term" value="F:GTP binding"/>
    <property type="evidence" value="ECO:0007669"/>
    <property type="project" value="UniProtKB-KW"/>
</dbReference>